<dbReference type="Gene3D" id="3.40.50.410">
    <property type="entry name" value="von Willebrand factor, type A domain"/>
    <property type="match status" value="1"/>
</dbReference>
<dbReference type="PROSITE" id="PS51468">
    <property type="entry name" value="VIT"/>
    <property type="match status" value="1"/>
</dbReference>
<dbReference type="Proteomes" id="UP000295554">
    <property type="component" value="Unassembled WGS sequence"/>
</dbReference>
<keyword evidence="2" id="KW-1133">Transmembrane helix</keyword>
<protein>
    <submittedName>
        <fullName evidence="5">Marine proteobacterial sortase target protein</fullName>
    </submittedName>
</protein>
<sequence>MPTLQLNRILARDIQRFGRLSWWLLFRCLPALILAALSLLVLGAAAVRAQASLAEVEGGQLILRDESGQRTAALAQRTKVDVEVTGMIAIVTLEQQFRNRGGEWMEGVYAFPLPEQGAVRHLEMRVGERRIVGEIRERAQAQQIYREARAAGKKSSLVEQQRPNLFTSRVANIAPGESVSVRLEYVQQVNFDGGRFSLRLPTTITPRYIPGISPARQVEQGSETLSVLPGLGWAKPTDRVVDADQITPLLHPRPGNDDDPRNALELRVRLDMGMPLTEVHSPYHDIALSRRAGIYEIVLARGVAEMDRDFELQWTPVSGSAPSAAFFIEKFAGEYYGLLLLVPPGPERAPAPTPREIVFVVDTSGSMGGVSIRQARQSLARALQHLRPEDRFNIIQFNSSHHALFRRAAPATRHNLQLAGEYVRHLRATGGTEMMPALQAALAPAAAADEFSPQPALRQVIFITDGAVGNEQALFEVIVRELGPSRLFTVGIGSAPNSWFMRKAAEFGRGTYTYISDVAEVGATMDALFRQLSFPIATSLTVDWPDGVEPWPSRIPDLYLGEPLLVAVRLGAQLPDADLLVRGRVGEREWATTLEFFQGSDPVHVDDHRGVAAVWARSKISALLDMKAHGKDDDWVRDRVLPLALEHRLMSPYTSFVAVEQQPSRPDARALDSNPVPNTRPRGQSPQTFAYPHTATTAAANVWLGSFLLLLALFARAFREEEQDG</sequence>
<proteinExistence type="predicted"/>
<evidence type="ECO:0000259" key="3">
    <source>
        <dbReference type="PROSITE" id="PS50234"/>
    </source>
</evidence>
<reference evidence="5 6" key="1">
    <citation type="submission" date="2019-03" db="EMBL/GenBank/DDBJ databases">
        <title>Seongchinamella monodicae gen. nov., sp. nov., a novel member of the Gammaproteobacteria isolated from a tidal mudflat of beach.</title>
        <authorList>
            <person name="Yang H.G."/>
            <person name="Kang J.W."/>
            <person name="Lee S.D."/>
        </authorList>
    </citation>
    <scope>NUCLEOTIDE SEQUENCE [LARGE SCALE GENOMIC DNA]</scope>
    <source>
        <strain evidence="5 6">GH4-78</strain>
    </source>
</reference>
<organism evidence="5 6">
    <name type="scientific">Seongchinamella unica</name>
    <dbReference type="NCBI Taxonomy" id="2547392"/>
    <lineage>
        <taxon>Bacteria</taxon>
        <taxon>Pseudomonadati</taxon>
        <taxon>Pseudomonadota</taxon>
        <taxon>Gammaproteobacteria</taxon>
        <taxon>Cellvibrionales</taxon>
        <taxon>Halieaceae</taxon>
        <taxon>Seongchinamella</taxon>
    </lineage>
</organism>
<keyword evidence="2" id="KW-0812">Transmembrane</keyword>
<dbReference type="PANTHER" id="PTHR45737">
    <property type="entry name" value="VON WILLEBRAND FACTOR A DOMAIN-CONTAINING PROTEIN 5A"/>
    <property type="match status" value="1"/>
</dbReference>
<dbReference type="Pfam" id="PF08487">
    <property type="entry name" value="VIT"/>
    <property type="match status" value="1"/>
</dbReference>
<evidence type="ECO:0000256" key="1">
    <source>
        <dbReference type="SAM" id="MobiDB-lite"/>
    </source>
</evidence>
<name>A0A4R5LRV2_9GAMM</name>
<keyword evidence="2" id="KW-0472">Membrane</keyword>
<dbReference type="EMBL" id="SMSE01000002">
    <property type="protein sequence ID" value="TDG13536.1"/>
    <property type="molecule type" value="Genomic_DNA"/>
</dbReference>
<dbReference type="SMART" id="SM00327">
    <property type="entry name" value="VWA"/>
    <property type="match status" value="1"/>
</dbReference>
<evidence type="ECO:0000313" key="5">
    <source>
        <dbReference type="EMBL" id="TDG13536.1"/>
    </source>
</evidence>
<evidence type="ECO:0000259" key="4">
    <source>
        <dbReference type="PROSITE" id="PS51468"/>
    </source>
</evidence>
<evidence type="ECO:0000313" key="6">
    <source>
        <dbReference type="Proteomes" id="UP000295554"/>
    </source>
</evidence>
<dbReference type="InterPro" id="IPR013694">
    <property type="entry name" value="VIT"/>
</dbReference>
<dbReference type="SUPFAM" id="SSF53300">
    <property type="entry name" value="vWA-like"/>
    <property type="match status" value="1"/>
</dbReference>
<dbReference type="AlphaFoldDB" id="A0A4R5LRV2"/>
<dbReference type="PANTHER" id="PTHR45737:SF6">
    <property type="entry name" value="VON WILLEBRAND FACTOR A DOMAIN-CONTAINING PROTEIN 5A"/>
    <property type="match status" value="1"/>
</dbReference>
<dbReference type="InterPro" id="IPR036465">
    <property type="entry name" value="vWFA_dom_sf"/>
</dbReference>
<feature type="domain" description="VWFA" evidence="3">
    <location>
        <begin position="356"/>
        <end position="532"/>
    </location>
</feature>
<dbReference type="InterPro" id="IPR002035">
    <property type="entry name" value="VWF_A"/>
</dbReference>
<dbReference type="PROSITE" id="PS50234">
    <property type="entry name" value="VWFA"/>
    <property type="match status" value="1"/>
</dbReference>
<feature type="compositionally biased region" description="Polar residues" evidence="1">
    <location>
        <begin position="675"/>
        <end position="689"/>
    </location>
</feature>
<dbReference type="OrthoDB" id="9784383at2"/>
<gene>
    <name evidence="5" type="ORF">E2F43_08345</name>
</gene>
<feature type="transmembrane region" description="Helical" evidence="2">
    <location>
        <begin position="20"/>
        <end position="47"/>
    </location>
</feature>
<evidence type="ECO:0000256" key="2">
    <source>
        <dbReference type="SAM" id="Phobius"/>
    </source>
</evidence>
<dbReference type="SMART" id="SM00609">
    <property type="entry name" value="VIT"/>
    <property type="match status" value="1"/>
</dbReference>
<accession>A0A4R5LRV2</accession>
<dbReference type="Pfam" id="PF13768">
    <property type="entry name" value="VWA_3"/>
    <property type="match status" value="1"/>
</dbReference>
<comment type="caution">
    <text evidence="5">The sequence shown here is derived from an EMBL/GenBank/DDBJ whole genome shotgun (WGS) entry which is preliminary data.</text>
</comment>
<dbReference type="RefSeq" id="WP_133211605.1">
    <property type="nucleotide sequence ID" value="NZ_SMSE01000002.1"/>
</dbReference>
<keyword evidence="6" id="KW-1185">Reference proteome</keyword>
<dbReference type="InterPro" id="IPR022440">
    <property type="entry name" value="CHP03788"/>
</dbReference>
<feature type="domain" description="VIT" evidence="4">
    <location>
        <begin position="59"/>
        <end position="187"/>
    </location>
</feature>
<dbReference type="NCBIfam" id="TIGR03788">
    <property type="entry name" value="marine_srt_targ"/>
    <property type="match status" value="1"/>
</dbReference>
<feature type="region of interest" description="Disordered" evidence="1">
    <location>
        <begin position="662"/>
        <end position="689"/>
    </location>
</feature>